<reference evidence="1 2" key="1">
    <citation type="journal article" date="2018" name="New Phytol.">
        <title>Comparative genomics and transcriptomics depict ericoid mycorrhizal fungi as versatile saprotrophs and plant mutualists.</title>
        <authorList>
            <person name="Martino E."/>
            <person name="Morin E."/>
            <person name="Grelet G.A."/>
            <person name="Kuo A."/>
            <person name="Kohler A."/>
            <person name="Daghino S."/>
            <person name="Barry K.W."/>
            <person name="Cichocki N."/>
            <person name="Clum A."/>
            <person name="Dockter R.B."/>
            <person name="Hainaut M."/>
            <person name="Kuo R.C."/>
            <person name="LaButti K."/>
            <person name="Lindahl B.D."/>
            <person name="Lindquist E.A."/>
            <person name="Lipzen A."/>
            <person name="Khouja H.R."/>
            <person name="Magnuson J."/>
            <person name="Murat C."/>
            <person name="Ohm R.A."/>
            <person name="Singer S.W."/>
            <person name="Spatafora J.W."/>
            <person name="Wang M."/>
            <person name="Veneault-Fourrey C."/>
            <person name="Henrissat B."/>
            <person name="Grigoriev I.V."/>
            <person name="Martin F.M."/>
            <person name="Perotto S."/>
        </authorList>
    </citation>
    <scope>NUCLEOTIDE SEQUENCE [LARGE SCALE GENOMIC DNA]</scope>
    <source>
        <strain evidence="1 2">ATCC 22711</strain>
    </source>
</reference>
<accession>A0A2T3AZ48</accession>
<dbReference type="InParanoid" id="A0A2T3AZ48"/>
<evidence type="ECO:0000313" key="1">
    <source>
        <dbReference type="EMBL" id="PSS15343.1"/>
    </source>
</evidence>
<organism evidence="1 2">
    <name type="scientific">Amorphotheca resinae ATCC 22711</name>
    <dbReference type="NCBI Taxonomy" id="857342"/>
    <lineage>
        <taxon>Eukaryota</taxon>
        <taxon>Fungi</taxon>
        <taxon>Dikarya</taxon>
        <taxon>Ascomycota</taxon>
        <taxon>Pezizomycotina</taxon>
        <taxon>Leotiomycetes</taxon>
        <taxon>Helotiales</taxon>
        <taxon>Amorphothecaceae</taxon>
        <taxon>Amorphotheca</taxon>
    </lineage>
</organism>
<protein>
    <submittedName>
        <fullName evidence="1">Uncharacterized protein</fullName>
    </submittedName>
</protein>
<name>A0A2T3AZ48_AMORE</name>
<gene>
    <name evidence="1" type="ORF">M430DRAFT_36005</name>
</gene>
<keyword evidence="2" id="KW-1185">Reference proteome</keyword>
<evidence type="ECO:0000313" key="2">
    <source>
        <dbReference type="Proteomes" id="UP000241818"/>
    </source>
</evidence>
<dbReference type="RefSeq" id="XP_024719942.1">
    <property type="nucleotide sequence ID" value="XM_024866849.1"/>
</dbReference>
<dbReference type="AlphaFoldDB" id="A0A2T3AZ48"/>
<proteinExistence type="predicted"/>
<dbReference type="Proteomes" id="UP000241818">
    <property type="component" value="Unassembled WGS sequence"/>
</dbReference>
<dbReference type="GeneID" id="36574930"/>
<dbReference type="EMBL" id="KZ679013">
    <property type="protein sequence ID" value="PSS15343.1"/>
    <property type="molecule type" value="Genomic_DNA"/>
</dbReference>
<sequence length="68" mass="7525">MSSTCIAHRRVQHPESPLGIVAHQPTSHRPAAAQGSRRFIFPRSLVPYSAGKVISGKPRLDQQHDDNK</sequence>